<dbReference type="OrthoDB" id="2796277at2759"/>
<gene>
    <name evidence="10" type="ORF">VM1G_01406</name>
</gene>
<dbReference type="GO" id="GO:0006629">
    <property type="term" value="P:lipid metabolic process"/>
    <property type="evidence" value="ECO:0007669"/>
    <property type="project" value="InterPro"/>
</dbReference>
<dbReference type="Pfam" id="PF13813">
    <property type="entry name" value="MBOAT_2"/>
    <property type="match status" value="1"/>
</dbReference>
<evidence type="ECO:0000256" key="4">
    <source>
        <dbReference type="ARBA" id="ARBA00022692"/>
    </source>
</evidence>
<evidence type="ECO:0000256" key="7">
    <source>
        <dbReference type="SAM" id="MobiDB-lite"/>
    </source>
</evidence>
<evidence type="ECO:0000313" key="10">
    <source>
        <dbReference type="EMBL" id="KUI66559.1"/>
    </source>
</evidence>
<feature type="transmembrane region" description="Helical" evidence="8">
    <location>
        <begin position="448"/>
        <end position="467"/>
    </location>
</feature>
<dbReference type="Proteomes" id="UP000078559">
    <property type="component" value="Chromosome 2"/>
</dbReference>
<proteinExistence type="inferred from homology"/>
<accession>A0A194VQT8</accession>
<keyword evidence="11" id="KW-1185">Reference proteome</keyword>
<dbReference type="GO" id="GO:0008374">
    <property type="term" value="F:O-acyltransferase activity"/>
    <property type="evidence" value="ECO:0007669"/>
    <property type="project" value="InterPro"/>
</dbReference>
<feature type="transmembrane region" description="Helical" evidence="8">
    <location>
        <begin position="353"/>
        <end position="383"/>
    </location>
</feature>
<evidence type="ECO:0000259" key="9">
    <source>
        <dbReference type="Pfam" id="PF13813"/>
    </source>
</evidence>
<feature type="region of interest" description="Disordered" evidence="7">
    <location>
        <begin position="167"/>
        <end position="211"/>
    </location>
</feature>
<keyword evidence="4 8" id="KW-0812">Transmembrane</keyword>
<sequence length="589" mass="65891">MWPLLHAALQSSGRSVRRLDMPIAVSRRLPNLGAYVRDVYRLHFSHELAAGTVKPLILPYSLLGTVVLPILYFSIPHINRPWLYRARYLLWLFILAFNLHEVVTSSSANFAIGYAVGLMHAWGILWTATLLIWMSPQFEAERVERRKRTTTDGGALVNGTASRLNLNGNAAREEDSPSQSQRVNARPKAPTATAKHQHAEAGDRATGARDEDISRSIDQGYEYYWQAYPAAAPFLTRLGWSFDLVTSFRGTGWNWTVPIIPHFAKPEKPLSLAPVDVDSIPLRTRQGYRRFTTRRALARAQLLPMALGYLALDLGSVYMMKDPHFILGPEFASAEPLSPLPPLLAALPRPVLFTYRSVLCFTAIIVAIELIMTCWRLTCLFLLPRRLLGTRAELWHYPSTYGAFAPNVLDKGLAGFWGGWWHQTFRVAFSAPSAWLARRGHMDPRSGGGRAAAGLIAFAQSAFLHSLGSVSCLPPSRPWAPPVFFMLAWAGVLAQAAACGAARPVTARVPAPARRAGNLVFVFAWLNATQCWFCDDMARAGIWLLEPVPVSFLRALGLGKPGDSWWRWDWAMWPRWYVGRHWWESGIAL</sequence>
<evidence type="ECO:0000256" key="1">
    <source>
        <dbReference type="ARBA" id="ARBA00004141"/>
    </source>
</evidence>
<evidence type="ECO:0000256" key="8">
    <source>
        <dbReference type="SAM" id="Phobius"/>
    </source>
</evidence>
<evidence type="ECO:0000313" key="11">
    <source>
        <dbReference type="Proteomes" id="UP000078559"/>
    </source>
</evidence>
<dbReference type="PANTHER" id="PTHR31595">
    <property type="entry name" value="LONG-CHAIN-ALCOHOL O-FATTY-ACYLTRANSFERASE 3-RELATED"/>
    <property type="match status" value="1"/>
</dbReference>
<feature type="transmembrane region" description="Helical" evidence="8">
    <location>
        <begin position="479"/>
        <end position="498"/>
    </location>
</feature>
<comment type="subcellular location">
    <subcellularLocation>
        <location evidence="1">Membrane</location>
        <topology evidence="1">Multi-pass membrane protein</topology>
    </subcellularLocation>
</comment>
<reference evidence="10" key="1">
    <citation type="submission" date="2014-12" db="EMBL/GenBank/DDBJ databases">
        <title>Genome Sequence of Valsa Canker Pathogens Uncovers a Specific Adaption of Colonization on Woody Bark.</title>
        <authorList>
            <person name="Yin Z."/>
            <person name="Liu H."/>
            <person name="Gao X."/>
            <person name="Li Z."/>
            <person name="Song N."/>
            <person name="Ke X."/>
            <person name="Dai Q."/>
            <person name="Wu Y."/>
            <person name="Sun Y."/>
            <person name="Xu J.-R."/>
            <person name="Kang Z.K."/>
            <person name="Wang L."/>
            <person name="Huang L."/>
        </authorList>
    </citation>
    <scope>NUCLEOTIDE SEQUENCE [LARGE SCALE GENOMIC DNA]</scope>
    <source>
        <strain evidence="10">03-8</strain>
    </source>
</reference>
<name>A0A194VQT8_CYTMA</name>
<dbReference type="InterPro" id="IPR044851">
    <property type="entry name" value="Wax_synthase"/>
</dbReference>
<feature type="transmembrane region" description="Helical" evidence="8">
    <location>
        <begin position="111"/>
        <end position="133"/>
    </location>
</feature>
<protein>
    <recommendedName>
        <fullName evidence="9">Wax synthase domain-containing protein</fullName>
    </recommendedName>
</protein>
<keyword evidence="5 8" id="KW-1133">Transmembrane helix</keyword>
<feature type="domain" description="Wax synthase" evidence="9">
    <location>
        <begin position="408"/>
        <end position="486"/>
    </location>
</feature>
<keyword evidence="3" id="KW-0808">Transferase</keyword>
<evidence type="ECO:0000256" key="6">
    <source>
        <dbReference type="ARBA" id="ARBA00023136"/>
    </source>
</evidence>
<organism evidence="10 11">
    <name type="scientific">Cytospora mali</name>
    <name type="common">Apple Valsa canker fungus</name>
    <name type="synonym">Valsa mali</name>
    <dbReference type="NCBI Taxonomy" id="578113"/>
    <lineage>
        <taxon>Eukaryota</taxon>
        <taxon>Fungi</taxon>
        <taxon>Dikarya</taxon>
        <taxon>Ascomycota</taxon>
        <taxon>Pezizomycotina</taxon>
        <taxon>Sordariomycetes</taxon>
        <taxon>Sordariomycetidae</taxon>
        <taxon>Diaporthales</taxon>
        <taxon>Cytosporaceae</taxon>
        <taxon>Cytospora</taxon>
    </lineage>
</organism>
<feature type="transmembrane region" description="Helical" evidence="8">
    <location>
        <begin position="57"/>
        <end position="75"/>
    </location>
</feature>
<comment type="similarity">
    <text evidence="2">Belongs to the wax synthase family.</text>
</comment>
<evidence type="ECO:0000256" key="2">
    <source>
        <dbReference type="ARBA" id="ARBA00007282"/>
    </source>
</evidence>
<dbReference type="GO" id="GO:0016020">
    <property type="term" value="C:membrane"/>
    <property type="evidence" value="ECO:0007669"/>
    <property type="project" value="UniProtKB-SubCell"/>
</dbReference>
<feature type="transmembrane region" description="Helical" evidence="8">
    <location>
        <begin position="82"/>
        <end position="99"/>
    </location>
</feature>
<evidence type="ECO:0000256" key="3">
    <source>
        <dbReference type="ARBA" id="ARBA00022679"/>
    </source>
</evidence>
<feature type="transmembrane region" description="Helical" evidence="8">
    <location>
        <begin position="302"/>
        <end position="320"/>
    </location>
</feature>
<feature type="compositionally biased region" description="Basic and acidic residues" evidence="7">
    <location>
        <begin position="197"/>
        <end position="211"/>
    </location>
</feature>
<dbReference type="PANTHER" id="PTHR31595:SF67">
    <property type="entry name" value="WAX SYNTHASE DOMAIN-CONTAINING PROTEIN"/>
    <property type="match status" value="1"/>
</dbReference>
<dbReference type="AlphaFoldDB" id="A0A194VQT8"/>
<keyword evidence="6 8" id="KW-0472">Membrane</keyword>
<dbReference type="InterPro" id="IPR032805">
    <property type="entry name" value="Wax_synthase_dom"/>
</dbReference>
<dbReference type="EMBL" id="CM003099">
    <property type="protein sequence ID" value="KUI66559.1"/>
    <property type="molecule type" value="Genomic_DNA"/>
</dbReference>
<evidence type="ECO:0000256" key="5">
    <source>
        <dbReference type="ARBA" id="ARBA00022989"/>
    </source>
</evidence>